<sequence>MAYALGYDAADLDSDDDVSNKTNGFRRRNVNEFKTNGSASSNRQDTSRNTVTSISAPRQYAAFSSSSHASLGTAQSAFGNHFQVGRINSGIAEASRIEAHSNATAPPRPLSSRFLGNANGIRIGNRDDDSANARRPRTSPMATDSRRQDETDVSLPSNLRNMDKLDTATLERLEWMEPLGFRALSKITGLPPEALRKHFWASKVKPTSDLFSNLNHYFKNSHSSVHSGTQLKIKRIVELKRFNENNSDYQIPNVRLLWHGTQTVNVRGILTNGFQLPTRQGMFGRGVYFADRVTKSVQYCGVPATRGNKGTLFLSAVNLGKMYRATATGMNNLTAPPHGYDSVKGCGTHVPDRNDIRKHRGAMIPCGKTFLKPGHGTLQHNE</sequence>
<evidence type="ECO:0000313" key="9">
    <source>
        <dbReference type="Proteomes" id="UP001642540"/>
    </source>
</evidence>
<dbReference type="PANTHER" id="PTHR10459">
    <property type="entry name" value="DNA LIGASE"/>
    <property type="match status" value="1"/>
</dbReference>
<dbReference type="SUPFAM" id="SSF56399">
    <property type="entry name" value="ADP-ribosylation"/>
    <property type="match status" value="1"/>
</dbReference>
<feature type="domain" description="PARP catalytic" evidence="7">
    <location>
        <begin position="193"/>
        <end position="382"/>
    </location>
</feature>
<evidence type="ECO:0000256" key="1">
    <source>
        <dbReference type="ARBA" id="ARBA00022676"/>
    </source>
</evidence>
<feature type="region of interest" description="Disordered" evidence="6">
    <location>
        <begin position="13"/>
        <end position="50"/>
    </location>
</feature>
<evidence type="ECO:0000256" key="4">
    <source>
        <dbReference type="ARBA" id="ARBA00033987"/>
    </source>
</evidence>
<comment type="caution">
    <text evidence="8">The sequence shown here is derived from an EMBL/GenBank/DDBJ whole genome shotgun (WGS) entry which is preliminary data.</text>
</comment>
<feature type="compositionally biased region" description="Polar residues" evidence="6">
    <location>
        <begin position="32"/>
        <end position="50"/>
    </location>
</feature>
<keyword evidence="1 5" id="KW-0328">Glycosyltransferase</keyword>
<evidence type="ECO:0000256" key="2">
    <source>
        <dbReference type="ARBA" id="ARBA00022679"/>
    </source>
</evidence>
<dbReference type="PANTHER" id="PTHR10459:SF60">
    <property type="entry name" value="POLY [ADP-RIBOSE] POLYMERASE 2"/>
    <property type="match status" value="1"/>
</dbReference>
<feature type="region of interest" description="Disordered" evidence="6">
    <location>
        <begin position="99"/>
        <end position="158"/>
    </location>
</feature>
<protein>
    <recommendedName>
        <fullName evidence="5">Poly [ADP-ribose] polymerase</fullName>
        <shortName evidence="5">PARP</shortName>
        <ecNumber evidence="5">2.4.2.-</ecNumber>
    </recommendedName>
</protein>
<dbReference type="Gene3D" id="3.90.228.10">
    <property type="match status" value="1"/>
</dbReference>
<keyword evidence="2 5" id="KW-0808">Transferase</keyword>
<reference evidence="8 9" key="1">
    <citation type="submission" date="2024-08" db="EMBL/GenBank/DDBJ databases">
        <authorList>
            <person name="Cucini C."/>
            <person name="Frati F."/>
        </authorList>
    </citation>
    <scope>NUCLEOTIDE SEQUENCE [LARGE SCALE GENOMIC DNA]</scope>
</reference>
<gene>
    <name evidence="8" type="ORF">ODALV1_LOCUS13614</name>
</gene>
<dbReference type="Proteomes" id="UP001642540">
    <property type="component" value="Unassembled WGS sequence"/>
</dbReference>
<comment type="catalytic activity">
    <reaction evidence="4">
        <text>NAD(+) + (ADP-D-ribosyl)n-acceptor = nicotinamide + (ADP-D-ribosyl)n+1-acceptor + H(+).</text>
        <dbReference type="EC" id="2.4.2.30"/>
    </reaction>
</comment>
<dbReference type="EC" id="2.4.2.-" evidence="5"/>
<dbReference type="EMBL" id="CAXLJM020000041">
    <property type="protein sequence ID" value="CAL8109707.1"/>
    <property type="molecule type" value="Genomic_DNA"/>
</dbReference>
<dbReference type="PROSITE" id="PS51059">
    <property type="entry name" value="PARP_CATALYTIC"/>
    <property type="match status" value="1"/>
</dbReference>
<evidence type="ECO:0000256" key="6">
    <source>
        <dbReference type="SAM" id="MobiDB-lite"/>
    </source>
</evidence>
<proteinExistence type="predicted"/>
<evidence type="ECO:0000256" key="3">
    <source>
        <dbReference type="ARBA" id="ARBA00023027"/>
    </source>
</evidence>
<accession>A0ABP1QPG9</accession>
<dbReference type="InterPro" id="IPR050800">
    <property type="entry name" value="ARTD/PARP"/>
</dbReference>
<keyword evidence="3 5" id="KW-0520">NAD</keyword>
<dbReference type="Pfam" id="PF00644">
    <property type="entry name" value="PARP"/>
    <property type="match status" value="1"/>
</dbReference>
<name>A0ABP1QPG9_9HEXA</name>
<evidence type="ECO:0000259" key="7">
    <source>
        <dbReference type="PROSITE" id="PS51059"/>
    </source>
</evidence>
<evidence type="ECO:0000313" key="8">
    <source>
        <dbReference type="EMBL" id="CAL8109707.1"/>
    </source>
</evidence>
<evidence type="ECO:0000256" key="5">
    <source>
        <dbReference type="RuleBase" id="RU362114"/>
    </source>
</evidence>
<organism evidence="8 9">
    <name type="scientific">Orchesella dallaii</name>
    <dbReference type="NCBI Taxonomy" id="48710"/>
    <lineage>
        <taxon>Eukaryota</taxon>
        <taxon>Metazoa</taxon>
        <taxon>Ecdysozoa</taxon>
        <taxon>Arthropoda</taxon>
        <taxon>Hexapoda</taxon>
        <taxon>Collembola</taxon>
        <taxon>Entomobryomorpha</taxon>
        <taxon>Entomobryoidea</taxon>
        <taxon>Orchesellidae</taxon>
        <taxon>Orchesellinae</taxon>
        <taxon>Orchesella</taxon>
    </lineage>
</organism>
<dbReference type="InterPro" id="IPR012317">
    <property type="entry name" value="Poly(ADP-ribose)pol_cat_dom"/>
</dbReference>
<keyword evidence="9" id="KW-1185">Reference proteome</keyword>